<dbReference type="Proteomes" id="UP000286268">
    <property type="component" value="Chromosome"/>
</dbReference>
<name>A0A410DMP4_9CLOT</name>
<feature type="transmembrane region" description="Helical" evidence="1">
    <location>
        <begin position="6"/>
        <end position="23"/>
    </location>
</feature>
<keyword evidence="3" id="KW-1185">Reference proteome</keyword>
<keyword evidence="1" id="KW-0472">Membrane</keyword>
<evidence type="ECO:0000313" key="3">
    <source>
        <dbReference type="Proteomes" id="UP000286268"/>
    </source>
</evidence>
<dbReference type="InterPro" id="IPR025962">
    <property type="entry name" value="SdpI/YhfL"/>
</dbReference>
<dbReference type="AlphaFoldDB" id="A0A410DMP4"/>
<dbReference type="EMBL" id="CP025746">
    <property type="protein sequence ID" value="QAA30351.1"/>
    <property type="molecule type" value="Genomic_DNA"/>
</dbReference>
<feature type="transmembrane region" description="Helical" evidence="1">
    <location>
        <begin position="86"/>
        <end position="108"/>
    </location>
</feature>
<protein>
    <recommendedName>
        <fullName evidence="4">SdpI family protein</fullName>
    </recommendedName>
</protein>
<dbReference type="Pfam" id="PF13630">
    <property type="entry name" value="SdpI"/>
    <property type="match status" value="1"/>
</dbReference>
<dbReference type="KEGG" id="cmah:C1I91_00875"/>
<accession>A0A410DMP4</accession>
<gene>
    <name evidence="2" type="ORF">C1I91_00875</name>
</gene>
<evidence type="ECO:0000313" key="2">
    <source>
        <dbReference type="EMBL" id="QAA30351.1"/>
    </source>
</evidence>
<feature type="transmembrane region" description="Helical" evidence="1">
    <location>
        <begin position="59"/>
        <end position="80"/>
    </location>
</feature>
<dbReference type="OrthoDB" id="3173919at2"/>
<evidence type="ECO:0008006" key="4">
    <source>
        <dbReference type="Google" id="ProtNLM"/>
    </source>
</evidence>
<keyword evidence="1" id="KW-1133">Transmembrane helix</keyword>
<evidence type="ECO:0000256" key="1">
    <source>
        <dbReference type="SAM" id="Phobius"/>
    </source>
</evidence>
<dbReference type="RefSeq" id="WP_128210802.1">
    <property type="nucleotide sequence ID" value="NZ_CP025746.1"/>
</dbReference>
<sequence length="123" mass="14156">MKIFFSIVVLIIPVLMLFIGLRWRNNPPKDISMIYGYRTTMSMKNKETWDFAHRCFGKVCLYINVPLIIVSLILLVIFINSNIDKLGQVVVAIVLIQLSAIIVGLIYTEKKLKNKFDKNGLPR</sequence>
<proteinExistence type="predicted"/>
<organism evidence="2 3">
    <name type="scientific">Clostridium manihotivorum</name>
    <dbReference type="NCBI Taxonomy" id="2320868"/>
    <lineage>
        <taxon>Bacteria</taxon>
        <taxon>Bacillati</taxon>
        <taxon>Bacillota</taxon>
        <taxon>Clostridia</taxon>
        <taxon>Eubacteriales</taxon>
        <taxon>Clostridiaceae</taxon>
        <taxon>Clostridium</taxon>
    </lineage>
</organism>
<keyword evidence="1" id="KW-0812">Transmembrane</keyword>
<reference evidence="2 3" key="1">
    <citation type="submission" date="2018-01" db="EMBL/GenBank/DDBJ databases">
        <title>Genome Sequencing and Assembly of Anaerobacter polyendosporus strain CT4.</title>
        <authorList>
            <person name="Tachaapaikoon C."/>
            <person name="Sutheeworapong S."/>
            <person name="Jenjaroenpun P."/>
            <person name="Wongsurawat T."/>
            <person name="Nookeaw I."/>
            <person name="Cheawchanlertfa P."/>
            <person name="Kosugi A."/>
            <person name="Cheevadhanarak S."/>
            <person name="Ratanakhanokchai K."/>
        </authorList>
    </citation>
    <scope>NUCLEOTIDE SEQUENCE [LARGE SCALE GENOMIC DNA]</scope>
    <source>
        <strain evidence="2 3">CT4</strain>
    </source>
</reference>